<evidence type="ECO:0000256" key="1">
    <source>
        <dbReference type="ARBA" id="ARBA00004202"/>
    </source>
</evidence>
<dbReference type="EMBL" id="JANJOU010000003">
    <property type="protein sequence ID" value="MCR0981673.1"/>
    <property type="molecule type" value="Genomic_DNA"/>
</dbReference>
<evidence type="ECO:0000256" key="4">
    <source>
        <dbReference type="ARBA" id="ARBA00022475"/>
    </source>
</evidence>
<evidence type="ECO:0000256" key="2">
    <source>
        <dbReference type="ARBA" id="ARBA00005417"/>
    </source>
</evidence>
<protein>
    <submittedName>
        <fullName evidence="10">Amino acid ABC transporter ATP-binding protein</fullName>
    </submittedName>
</protein>
<evidence type="ECO:0000259" key="9">
    <source>
        <dbReference type="PROSITE" id="PS50893"/>
    </source>
</evidence>
<keyword evidence="7" id="KW-0472">Membrane</keyword>
<evidence type="ECO:0000256" key="3">
    <source>
        <dbReference type="ARBA" id="ARBA00022448"/>
    </source>
</evidence>
<feature type="region of interest" description="Disordered" evidence="8">
    <location>
        <begin position="264"/>
        <end position="317"/>
    </location>
</feature>
<evidence type="ECO:0000313" key="11">
    <source>
        <dbReference type="Proteomes" id="UP001524642"/>
    </source>
</evidence>
<dbReference type="PROSITE" id="PS50893">
    <property type="entry name" value="ABC_TRANSPORTER_2"/>
    <property type="match status" value="1"/>
</dbReference>
<dbReference type="PANTHER" id="PTHR43166:SF9">
    <property type="entry name" value="GLUTAMATE_ASPARTATE IMPORT ATP-BINDING PROTEIN GLTL"/>
    <property type="match status" value="1"/>
</dbReference>
<proteinExistence type="inferred from homology"/>
<organism evidence="10 11">
    <name type="scientific">Roseomonas populi</name>
    <dbReference type="NCBI Taxonomy" id="3121582"/>
    <lineage>
        <taxon>Bacteria</taxon>
        <taxon>Pseudomonadati</taxon>
        <taxon>Pseudomonadota</taxon>
        <taxon>Alphaproteobacteria</taxon>
        <taxon>Acetobacterales</taxon>
        <taxon>Roseomonadaceae</taxon>
        <taxon>Roseomonas</taxon>
    </lineage>
</organism>
<dbReference type="SUPFAM" id="SSF52540">
    <property type="entry name" value="P-loop containing nucleoside triphosphate hydrolases"/>
    <property type="match status" value="1"/>
</dbReference>
<keyword evidence="6 10" id="KW-0067">ATP-binding</keyword>
<gene>
    <name evidence="10" type="ORF">NRP21_06395</name>
</gene>
<dbReference type="InterPro" id="IPR027417">
    <property type="entry name" value="P-loop_NTPase"/>
</dbReference>
<comment type="similarity">
    <text evidence="2">Belongs to the ABC transporter superfamily.</text>
</comment>
<keyword evidence="5" id="KW-0547">Nucleotide-binding</keyword>
<feature type="domain" description="ABC transporter" evidence="9">
    <location>
        <begin position="6"/>
        <end position="233"/>
    </location>
</feature>
<dbReference type="RefSeq" id="WP_257715339.1">
    <property type="nucleotide sequence ID" value="NZ_JANJOU010000003.1"/>
</dbReference>
<evidence type="ECO:0000256" key="6">
    <source>
        <dbReference type="ARBA" id="ARBA00022840"/>
    </source>
</evidence>
<sequence>MTTPFLVAEKLERRVGDTQILAGIDLSVNKGEVVGLIGPSGSGKSSLLRAIAGLDPLTGGRVLVEGRTPVPGDGTVGMVFQQFNLWPHLTAGENVALALRLVRKMTRVEATERARAMLDRVGLLKLADRRPAQLSGGQQQRVAIARTLAMEPRLILFDEPTASLDPELTTEVLDVIRGLAETGMTMLVVSHEMGFVASVSTRAVFLDHGRVLVEGPAKAVFRDAEEPRLRRFLATYLQRVAWAPDPEPAPAPDPGPLTTFALLQQPGAAEAVPPPAGPEGSTMSLLGLPAASPAAPSGFSLLDPVPDPNQKDPKRGA</sequence>
<keyword evidence="4" id="KW-1003">Cell membrane</keyword>
<dbReference type="InterPro" id="IPR050086">
    <property type="entry name" value="MetN_ABC_transporter-like"/>
</dbReference>
<keyword evidence="3" id="KW-0813">Transport</keyword>
<dbReference type="InterPro" id="IPR003593">
    <property type="entry name" value="AAA+_ATPase"/>
</dbReference>
<reference evidence="10 11" key="1">
    <citation type="submission" date="2022-06" db="EMBL/GenBank/DDBJ databases">
        <title>Roseomonas CN29.</title>
        <authorList>
            <person name="Cheng Y."/>
            <person name="He X."/>
        </authorList>
    </citation>
    <scope>NUCLEOTIDE SEQUENCE [LARGE SCALE GENOMIC DNA]</scope>
    <source>
        <strain evidence="10 11">CN29</strain>
    </source>
</reference>
<dbReference type="PROSITE" id="PS00211">
    <property type="entry name" value="ABC_TRANSPORTER_1"/>
    <property type="match status" value="1"/>
</dbReference>
<name>A0ABT1X0P7_9PROT</name>
<dbReference type="PANTHER" id="PTHR43166">
    <property type="entry name" value="AMINO ACID IMPORT ATP-BINDING PROTEIN"/>
    <property type="match status" value="1"/>
</dbReference>
<keyword evidence="11" id="KW-1185">Reference proteome</keyword>
<comment type="caution">
    <text evidence="10">The sequence shown here is derived from an EMBL/GenBank/DDBJ whole genome shotgun (WGS) entry which is preliminary data.</text>
</comment>
<dbReference type="GO" id="GO:0005524">
    <property type="term" value="F:ATP binding"/>
    <property type="evidence" value="ECO:0007669"/>
    <property type="project" value="UniProtKB-KW"/>
</dbReference>
<dbReference type="Proteomes" id="UP001524642">
    <property type="component" value="Unassembled WGS sequence"/>
</dbReference>
<dbReference type="InterPro" id="IPR017871">
    <property type="entry name" value="ABC_transporter-like_CS"/>
</dbReference>
<dbReference type="InterPro" id="IPR003439">
    <property type="entry name" value="ABC_transporter-like_ATP-bd"/>
</dbReference>
<evidence type="ECO:0000256" key="8">
    <source>
        <dbReference type="SAM" id="MobiDB-lite"/>
    </source>
</evidence>
<dbReference type="Pfam" id="PF00005">
    <property type="entry name" value="ABC_tran"/>
    <property type="match status" value="1"/>
</dbReference>
<evidence type="ECO:0000313" key="10">
    <source>
        <dbReference type="EMBL" id="MCR0981673.1"/>
    </source>
</evidence>
<evidence type="ECO:0000256" key="7">
    <source>
        <dbReference type="ARBA" id="ARBA00023136"/>
    </source>
</evidence>
<dbReference type="SMART" id="SM00382">
    <property type="entry name" value="AAA"/>
    <property type="match status" value="1"/>
</dbReference>
<comment type="subcellular location">
    <subcellularLocation>
        <location evidence="1">Cell membrane</location>
        <topology evidence="1">Peripheral membrane protein</topology>
    </subcellularLocation>
</comment>
<dbReference type="Gene3D" id="3.40.50.300">
    <property type="entry name" value="P-loop containing nucleotide triphosphate hydrolases"/>
    <property type="match status" value="1"/>
</dbReference>
<accession>A0ABT1X0P7</accession>
<feature type="compositionally biased region" description="Low complexity" evidence="8">
    <location>
        <begin position="278"/>
        <end position="302"/>
    </location>
</feature>
<evidence type="ECO:0000256" key="5">
    <source>
        <dbReference type="ARBA" id="ARBA00022741"/>
    </source>
</evidence>